<protein>
    <submittedName>
        <fullName evidence="1">Uncharacterized protein</fullName>
    </submittedName>
</protein>
<evidence type="ECO:0000313" key="1">
    <source>
        <dbReference type="EMBL" id="KAH1178551.1"/>
    </source>
</evidence>
<name>A0A9D3XF78_9SAUR</name>
<sequence length="105" mass="11171">MDSLSCTSSGYVSAPPKACLFKNPPPCWAFQVSSATYRGCAVLHNGGSVQSLFCTMVGVLQCGPSTALNLIGEFHPESTELTEKTKILSQTQFFTVSIFGLDQAS</sequence>
<comment type="caution">
    <text evidence="1">The sequence shown here is derived from an EMBL/GenBank/DDBJ whole genome shotgun (WGS) entry which is preliminary data.</text>
</comment>
<proteinExistence type="predicted"/>
<dbReference type="Proteomes" id="UP000827986">
    <property type="component" value="Unassembled WGS sequence"/>
</dbReference>
<dbReference type="AlphaFoldDB" id="A0A9D3XF78"/>
<accession>A0A9D3XF78</accession>
<organism evidence="1 2">
    <name type="scientific">Mauremys mutica</name>
    <name type="common">yellowpond turtle</name>
    <dbReference type="NCBI Taxonomy" id="74926"/>
    <lineage>
        <taxon>Eukaryota</taxon>
        <taxon>Metazoa</taxon>
        <taxon>Chordata</taxon>
        <taxon>Craniata</taxon>
        <taxon>Vertebrata</taxon>
        <taxon>Euteleostomi</taxon>
        <taxon>Archelosauria</taxon>
        <taxon>Testudinata</taxon>
        <taxon>Testudines</taxon>
        <taxon>Cryptodira</taxon>
        <taxon>Durocryptodira</taxon>
        <taxon>Testudinoidea</taxon>
        <taxon>Geoemydidae</taxon>
        <taxon>Geoemydinae</taxon>
        <taxon>Mauremys</taxon>
    </lineage>
</organism>
<dbReference type="EMBL" id="JAHDVG010000474">
    <property type="protein sequence ID" value="KAH1178551.1"/>
    <property type="molecule type" value="Genomic_DNA"/>
</dbReference>
<evidence type="ECO:0000313" key="2">
    <source>
        <dbReference type="Proteomes" id="UP000827986"/>
    </source>
</evidence>
<reference evidence="1" key="1">
    <citation type="submission" date="2021-09" db="EMBL/GenBank/DDBJ databases">
        <title>The genome of Mauremys mutica provides insights into the evolution of semi-aquatic lifestyle.</title>
        <authorList>
            <person name="Gong S."/>
            <person name="Gao Y."/>
        </authorList>
    </citation>
    <scope>NUCLEOTIDE SEQUENCE</scope>
    <source>
        <strain evidence="1">MM-2020</strain>
        <tissue evidence="1">Muscle</tissue>
    </source>
</reference>
<keyword evidence="2" id="KW-1185">Reference proteome</keyword>
<gene>
    <name evidence="1" type="ORF">KIL84_012253</name>
</gene>